<protein>
    <submittedName>
        <fullName evidence="1">Uncharacterized protein</fullName>
    </submittedName>
</protein>
<organism evidence="1">
    <name type="scientific">Aphanomyces invadans</name>
    <dbReference type="NCBI Taxonomy" id="157072"/>
    <lineage>
        <taxon>Eukaryota</taxon>
        <taxon>Sar</taxon>
        <taxon>Stramenopiles</taxon>
        <taxon>Oomycota</taxon>
        <taxon>Saprolegniomycetes</taxon>
        <taxon>Saprolegniales</taxon>
        <taxon>Verrucalvaceae</taxon>
        <taxon>Aphanomyces</taxon>
    </lineage>
</organism>
<accession>A0A024T8E0</accession>
<reference evidence="1" key="1">
    <citation type="submission" date="2013-12" db="EMBL/GenBank/DDBJ databases">
        <title>The Genome Sequence of Aphanomyces invadans NJM9701.</title>
        <authorList>
            <consortium name="The Broad Institute Genomics Platform"/>
            <person name="Russ C."/>
            <person name="Tyler B."/>
            <person name="van West P."/>
            <person name="Dieguez-Uribeondo J."/>
            <person name="Young S.K."/>
            <person name="Zeng Q."/>
            <person name="Gargeya S."/>
            <person name="Fitzgerald M."/>
            <person name="Abouelleil A."/>
            <person name="Alvarado L."/>
            <person name="Chapman S.B."/>
            <person name="Gainer-Dewar J."/>
            <person name="Goldberg J."/>
            <person name="Griggs A."/>
            <person name="Gujja S."/>
            <person name="Hansen M."/>
            <person name="Howarth C."/>
            <person name="Imamovic A."/>
            <person name="Ireland A."/>
            <person name="Larimer J."/>
            <person name="McCowan C."/>
            <person name="Murphy C."/>
            <person name="Pearson M."/>
            <person name="Poon T.W."/>
            <person name="Priest M."/>
            <person name="Roberts A."/>
            <person name="Saif S."/>
            <person name="Shea T."/>
            <person name="Sykes S."/>
            <person name="Wortman J."/>
            <person name="Nusbaum C."/>
            <person name="Birren B."/>
        </authorList>
    </citation>
    <scope>NUCLEOTIDE SEQUENCE [LARGE SCALE GENOMIC DNA]</scope>
    <source>
        <strain evidence="1">NJM9701</strain>
    </source>
</reference>
<proteinExistence type="predicted"/>
<dbReference type="VEuPathDB" id="FungiDB:H310_14941"/>
<name>A0A024T8E0_9STRA</name>
<dbReference type="AlphaFoldDB" id="A0A024T8E0"/>
<evidence type="ECO:0000313" key="1">
    <source>
        <dbReference type="EMBL" id="ETV90229.1"/>
    </source>
</evidence>
<dbReference type="EMBL" id="KI914060">
    <property type="protein sequence ID" value="ETV90229.1"/>
    <property type="molecule type" value="Genomic_DNA"/>
</dbReference>
<dbReference type="GeneID" id="20091991"/>
<sequence length="68" mass="7662">MNVWFSLSYGDWMAAKKPKSKTLVSGELMVVQRVGRGYMGTGIVVLQLHDTVVTWPLGSDCRQYIIDQ</sequence>
<gene>
    <name evidence="1" type="ORF">H310_14941</name>
</gene>
<dbReference type="RefSeq" id="XP_008881140.1">
    <property type="nucleotide sequence ID" value="XM_008882918.1"/>
</dbReference>